<dbReference type="PROSITE" id="PS51257">
    <property type="entry name" value="PROKAR_LIPOPROTEIN"/>
    <property type="match status" value="1"/>
</dbReference>
<proteinExistence type="predicted"/>
<organism evidence="1 2">
    <name type="scientific">Rapidithrix thailandica</name>
    <dbReference type="NCBI Taxonomy" id="413964"/>
    <lineage>
        <taxon>Bacteria</taxon>
        <taxon>Pseudomonadati</taxon>
        <taxon>Bacteroidota</taxon>
        <taxon>Cytophagia</taxon>
        <taxon>Cytophagales</taxon>
        <taxon>Flammeovirgaceae</taxon>
        <taxon>Rapidithrix</taxon>
    </lineage>
</organism>
<dbReference type="AlphaFoldDB" id="A0AAW9S486"/>
<name>A0AAW9S486_9BACT</name>
<gene>
    <name evidence="1" type="ORF">AAG747_04720</name>
</gene>
<evidence type="ECO:0008006" key="3">
    <source>
        <dbReference type="Google" id="ProtNLM"/>
    </source>
</evidence>
<reference evidence="1 2" key="1">
    <citation type="submission" date="2024-04" db="EMBL/GenBank/DDBJ databases">
        <title>Novel genus in family Flammeovirgaceae.</title>
        <authorList>
            <person name="Nguyen T.H."/>
            <person name="Vuong T.Q."/>
            <person name="Le H."/>
            <person name="Kim S.-G."/>
        </authorList>
    </citation>
    <scope>NUCLEOTIDE SEQUENCE [LARGE SCALE GENOMIC DNA]</scope>
    <source>
        <strain evidence="1 2">JCM 23209</strain>
    </source>
</reference>
<sequence>MTNYKITLFLLLSLGFFSCDSKIKSNTKIVETENTKTMISDPVPEVEEKNQYADTISINYLENKKLLEILKLVPESTMGSWEWSKKEREKTVEFIEKNNFIVDTTEMYNTIKYIQPNTIGIQVVDGFWTLSIYQFDENDFFVVTNDMVGDGNDIQTFNFINNKLTPTKMINWFGEFYTNLLLNNSTDCIQLLEENLLTFEYDFSDENMVEISSWLLNKNEADHCLKGNSINYKLNKSKRTFEVTKIHWKENTTE</sequence>
<dbReference type="RefSeq" id="WP_346819983.1">
    <property type="nucleotide sequence ID" value="NZ_JBDKWZ010000002.1"/>
</dbReference>
<dbReference type="Proteomes" id="UP001403385">
    <property type="component" value="Unassembled WGS sequence"/>
</dbReference>
<keyword evidence="2" id="KW-1185">Reference proteome</keyword>
<evidence type="ECO:0000313" key="2">
    <source>
        <dbReference type="Proteomes" id="UP001403385"/>
    </source>
</evidence>
<dbReference type="EMBL" id="JBDKWZ010000002">
    <property type="protein sequence ID" value="MEN7547198.1"/>
    <property type="molecule type" value="Genomic_DNA"/>
</dbReference>
<evidence type="ECO:0000313" key="1">
    <source>
        <dbReference type="EMBL" id="MEN7547198.1"/>
    </source>
</evidence>
<protein>
    <recommendedName>
        <fullName evidence="3">Lipoprotein</fullName>
    </recommendedName>
</protein>
<accession>A0AAW9S486</accession>
<comment type="caution">
    <text evidence="1">The sequence shown here is derived from an EMBL/GenBank/DDBJ whole genome shotgun (WGS) entry which is preliminary data.</text>
</comment>